<dbReference type="SMART" id="SM00028">
    <property type="entry name" value="TPR"/>
    <property type="match status" value="4"/>
</dbReference>
<keyword evidence="1" id="KW-0802">TPR repeat</keyword>
<dbReference type="PANTHER" id="PTHR12558">
    <property type="entry name" value="CELL DIVISION CYCLE 16,23,27"/>
    <property type="match status" value="1"/>
</dbReference>
<dbReference type="PROSITE" id="PS50005">
    <property type="entry name" value="TPR"/>
    <property type="match status" value="2"/>
</dbReference>
<proteinExistence type="predicted"/>
<feature type="repeat" description="TPR" evidence="1">
    <location>
        <begin position="105"/>
        <end position="138"/>
    </location>
</feature>
<evidence type="ECO:0000256" key="1">
    <source>
        <dbReference type="PROSITE-ProRule" id="PRU00339"/>
    </source>
</evidence>
<dbReference type="InterPro" id="IPR011990">
    <property type="entry name" value="TPR-like_helical_dom_sf"/>
</dbReference>
<evidence type="ECO:0000313" key="2">
    <source>
        <dbReference type="EMBL" id="MEL1241117.1"/>
    </source>
</evidence>
<accession>A0ABU9HN93</accession>
<dbReference type="RefSeq" id="WP_341700341.1">
    <property type="nucleotide sequence ID" value="NZ_JBBYHU010000014.1"/>
</dbReference>
<dbReference type="EMBL" id="JBBYHU010000014">
    <property type="protein sequence ID" value="MEL1241117.1"/>
    <property type="molecule type" value="Genomic_DNA"/>
</dbReference>
<dbReference type="InterPro" id="IPR019734">
    <property type="entry name" value="TPR_rpt"/>
</dbReference>
<dbReference type="Gene3D" id="1.25.40.10">
    <property type="entry name" value="Tetratricopeptide repeat domain"/>
    <property type="match status" value="2"/>
</dbReference>
<name>A0ABU9HN93_9FLAO</name>
<organism evidence="2 3">
    <name type="scientific">Flavobacterium flavipallidum</name>
    <dbReference type="NCBI Taxonomy" id="3139140"/>
    <lineage>
        <taxon>Bacteria</taxon>
        <taxon>Pseudomonadati</taxon>
        <taxon>Bacteroidota</taxon>
        <taxon>Flavobacteriia</taxon>
        <taxon>Flavobacteriales</taxon>
        <taxon>Flavobacteriaceae</taxon>
        <taxon>Flavobacterium</taxon>
    </lineage>
</organism>
<dbReference type="PANTHER" id="PTHR12558:SF13">
    <property type="entry name" value="CELL DIVISION CYCLE PROTEIN 27 HOMOLOG"/>
    <property type="match status" value="1"/>
</dbReference>
<gene>
    <name evidence="2" type="ORF">AAEO59_08665</name>
</gene>
<protein>
    <recommendedName>
        <fullName evidence="4">Tetratricopeptide repeat protein</fullName>
    </recommendedName>
</protein>
<dbReference type="SUPFAM" id="SSF48452">
    <property type="entry name" value="TPR-like"/>
    <property type="match status" value="1"/>
</dbReference>
<dbReference type="Proteomes" id="UP001398556">
    <property type="component" value="Unassembled WGS sequence"/>
</dbReference>
<evidence type="ECO:0008006" key="4">
    <source>
        <dbReference type="Google" id="ProtNLM"/>
    </source>
</evidence>
<keyword evidence="3" id="KW-1185">Reference proteome</keyword>
<comment type="caution">
    <text evidence="2">The sequence shown here is derived from an EMBL/GenBank/DDBJ whole genome shotgun (WGS) entry which is preliminary data.</text>
</comment>
<evidence type="ECO:0000313" key="3">
    <source>
        <dbReference type="Proteomes" id="UP001398556"/>
    </source>
</evidence>
<sequence>MKSLLSILVLLISYLGFGQQIKYDEWKSEAKNNIRLLPKYGNVKKTEAQIVADNKLIADYVAQTGTRHKGSELLIKLGFDYLYKGDIKTAMYRFNQAWLLDPKNENVFWGFGAVYFTFKDFKNALTQYEEGLVLNSHSSNLITDKASVYMSKYQITNTLNDLNTAIDLFKKSLIIDSKNQNTLFKLSASYYLKKDCGNALKYYNQCLKLGGKPITTEYTNALNQLCKK</sequence>
<feature type="repeat" description="TPR" evidence="1">
    <location>
        <begin position="71"/>
        <end position="104"/>
    </location>
</feature>
<reference evidence="2 3" key="1">
    <citation type="submission" date="2024-04" db="EMBL/GenBank/DDBJ databases">
        <title>Flavobacterium sp. DGU99 16S ribosomal RNA gene Genome sequencing and assembly.</title>
        <authorList>
            <person name="Park S."/>
        </authorList>
    </citation>
    <scope>NUCLEOTIDE SEQUENCE [LARGE SCALE GENOMIC DNA]</scope>
    <source>
        <strain evidence="2 3">DGU99</strain>
    </source>
</reference>